<reference evidence="1 2" key="1">
    <citation type="submission" date="2016-10" db="EMBL/GenBank/DDBJ databases">
        <authorList>
            <person name="de Groot N.N."/>
        </authorList>
    </citation>
    <scope>NUCLEOTIDE SEQUENCE [LARGE SCALE GENOMIC DNA]</scope>
    <source>
        <strain evidence="1 2">DSM 24677</strain>
    </source>
</reference>
<dbReference type="Proteomes" id="UP000199026">
    <property type="component" value="Unassembled WGS sequence"/>
</dbReference>
<dbReference type="RefSeq" id="WP_089889857.1">
    <property type="nucleotide sequence ID" value="NZ_CALJFH010000002.1"/>
</dbReference>
<organism evidence="1 2">
    <name type="scientific">Lentibacter algarum</name>
    <dbReference type="NCBI Taxonomy" id="576131"/>
    <lineage>
        <taxon>Bacteria</taxon>
        <taxon>Pseudomonadati</taxon>
        <taxon>Pseudomonadota</taxon>
        <taxon>Alphaproteobacteria</taxon>
        <taxon>Rhodobacterales</taxon>
        <taxon>Roseobacteraceae</taxon>
        <taxon>Lentibacter</taxon>
    </lineage>
</organism>
<dbReference type="STRING" id="576131.SAMN05444486_102295"/>
<dbReference type="EMBL" id="FNPR01000002">
    <property type="protein sequence ID" value="SDY46151.1"/>
    <property type="molecule type" value="Genomic_DNA"/>
</dbReference>
<accession>A0A1H3K1X4</accession>
<evidence type="ECO:0000313" key="2">
    <source>
        <dbReference type="Proteomes" id="UP000199026"/>
    </source>
</evidence>
<dbReference type="OrthoDB" id="7862028at2"/>
<dbReference type="AlphaFoldDB" id="A0A1H3K1X4"/>
<sequence>MRDTLSFSVLAFAGLGLWAQPTLAAELPNLPSGLVPQLLEEFVEVKPDGIFTYARFRFVAPELSDNASLDYEALADDFLVLCEQYALPKLSDQPEPIDRVIISFSDRAIEFGLSDPDAIQFFEQFTLKSGACIWEQF</sequence>
<dbReference type="Pfam" id="PF20107">
    <property type="entry name" value="DUF6497"/>
    <property type="match status" value="1"/>
</dbReference>
<protein>
    <recommendedName>
        <fullName evidence="3">Acetolactate synthase</fullName>
    </recommendedName>
</protein>
<gene>
    <name evidence="1" type="ORF">SAMN05444486_102295</name>
</gene>
<dbReference type="InterPro" id="IPR045467">
    <property type="entry name" value="DUF6497"/>
</dbReference>
<proteinExistence type="predicted"/>
<evidence type="ECO:0000313" key="1">
    <source>
        <dbReference type="EMBL" id="SDY46151.1"/>
    </source>
</evidence>
<name>A0A1H3K1X4_9RHOB</name>
<keyword evidence="2" id="KW-1185">Reference proteome</keyword>
<evidence type="ECO:0008006" key="3">
    <source>
        <dbReference type="Google" id="ProtNLM"/>
    </source>
</evidence>
<dbReference type="GeneID" id="78124368"/>